<dbReference type="AlphaFoldDB" id="A0A2K2DTV8"/>
<evidence type="ECO:0000256" key="1">
    <source>
        <dbReference type="SAM" id="MobiDB-lite"/>
    </source>
</evidence>
<evidence type="ECO:0000313" key="3">
    <source>
        <dbReference type="EnsemblPlants" id="PNT77705"/>
    </source>
</evidence>
<sequence length="132" mass="13105">MPPLATPLDLLAPAVLSQAPGSSLLPLLDPQIYFHKTPPAHPENVTLVLGLPWPPLSPSGPARPTSSSPATTALLPTSSLAACTTTSARTAMASRHGSGAAAVASDSEAGVTPTPSQLAGVGTGGPRCTSYC</sequence>
<evidence type="ECO:0000313" key="4">
    <source>
        <dbReference type="Proteomes" id="UP000008810"/>
    </source>
</evidence>
<protein>
    <submittedName>
        <fullName evidence="2 3">Uncharacterized protein</fullName>
    </submittedName>
</protein>
<dbReference type="EnsemblPlants" id="PNT77705">
    <property type="protein sequence ID" value="PNT77705"/>
    <property type="gene ID" value="BRADI_1g67491v3"/>
</dbReference>
<dbReference type="InParanoid" id="A0A2K2DTV8"/>
<accession>A0A2K2DTV8</accession>
<evidence type="ECO:0000313" key="2">
    <source>
        <dbReference type="EMBL" id="PNT77705.1"/>
    </source>
</evidence>
<dbReference type="EMBL" id="CM000880">
    <property type="protein sequence ID" value="PNT77705.1"/>
    <property type="molecule type" value="Genomic_DNA"/>
</dbReference>
<gene>
    <name evidence="2" type="ORF">BRADI_1g67491v3</name>
</gene>
<keyword evidence="4" id="KW-1185">Reference proteome</keyword>
<reference evidence="2 3" key="1">
    <citation type="journal article" date="2010" name="Nature">
        <title>Genome sequencing and analysis of the model grass Brachypodium distachyon.</title>
        <authorList>
            <consortium name="International Brachypodium Initiative"/>
        </authorList>
    </citation>
    <scope>NUCLEOTIDE SEQUENCE [LARGE SCALE GENOMIC DNA]</scope>
    <source>
        <strain evidence="2 3">Bd21</strain>
    </source>
</reference>
<proteinExistence type="predicted"/>
<dbReference type="Proteomes" id="UP000008810">
    <property type="component" value="Chromosome 1"/>
</dbReference>
<reference evidence="2" key="2">
    <citation type="submission" date="2017-06" db="EMBL/GenBank/DDBJ databases">
        <title>WGS assembly of Brachypodium distachyon.</title>
        <authorList>
            <consortium name="The International Brachypodium Initiative"/>
            <person name="Lucas S."/>
            <person name="Harmon-Smith M."/>
            <person name="Lail K."/>
            <person name="Tice H."/>
            <person name="Grimwood J."/>
            <person name="Bruce D."/>
            <person name="Barry K."/>
            <person name="Shu S."/>
            <person name="Lindquist E."/>
            <person name="Wang M."/>
            <person name="Pitluck S."/>
            <person name="Vogel J.P."/>
            <person name="Garvin D.F."/>
            <person name="Mockler T.C."/>
            <person name="Schmutz J."/>
            <person name="Rokhsar D."/>
            <person name="Bevan M.W."/>
        </authorList>
    </citation>
    <scope>NUCLEOTIDE SEQUENCE</scope>
    <source>
        <strain evidence="2">Bd21</strain>
    </source>
</reference>
<name>A0A2K2DTV8_BRADI</name>
<feature type="region of interest" description="Disordered" evidence="1">
    <location>
        <begin position="93"/>
        <end position="132"/>
    </location>
</feature>
<reference evidence="3" key="3">
    <citation type="submission" date="2018-08" db="UniProtKB">
        <authorList>
            <consortium name="EnsemblPlants"/>
        </authorList>
    </citation>
    <scope>IDENTIFICATION</scope>
    <source>
        <strain evidence="3">cv. Bd21</strain>
    </source>
</reference>
<organism evidence="2">
    <name type="scientific">Brachypodium distachyon</name>
    <name type="common">Purple false brome</name>
    <name type="synonym">Trachynia distachya</name>
    <dbReference type="NCBI Taxonomy" id="15368"/>
    <lineage>
        <taxon>Eukaryota</taxon>
        <taxon>Viridiplantae</taxon>
        <taxon>Streptophyta</taxon>
        <taxon>Embryophyta</taxon>
        <taxon>Tracheophyta</taxon>
        <taxon>Spermatophyta</taxon>
        <taxon>Magnoliopsida</taxon>
        <taxon>Liliopsida</taxon>
        <taxon>Poales</taxon>
        <taxon>Poaceae</taxon>
        <taxon>BOP clade</taxon>
        <taxon>Pooideae</taxon>
        <taxon>Stipodae</taxon>
        <taxon>Brachypodieae</taxon>
        <taxon>Brachypodium</taxon>
    </lineage>
</organism>
<dbReference type="Gramene" id="PNT77705">
    <property type="protein sequence ID" value="PNT77705"/>
    <property type="gene ID" value="BRADI_1g67491v3"/>
</dbReference>